<comment type="caution">
    <text evidence="1">The sequence shown here is derived from an EMBL/GenBank/DDBJ whole genome shotgun (WGS) entry which is preliminary data.</text>
</comment>
<accession>A0A5M4B2W9</accession>
<reference evidence="1 2" key="1">
    <citation type="submission" date="2019-10" db="EMBL/GenBank/DDBJ databases">
        <title>Prolixibacter strains distinguished by the presence of nitrate reductase genes were adept at nitrate-dependent anaerobic corrosion of metallic iron and carbon steel.</title>
        <authorList>
            <person name="Iino T."/>
            <person name="Shono N."/>
            <person name="Ito K."/>
            <person name="Nakamura R."/>
            <person name="Sueoka K."/>
            <person name="Harayama S."/>
            <person name="Ohkuma M."/>
        </authorList>
    </citation>
    <scope>NUCLEOTIDE SEQUENCE [LARGE SCALE GENOMIC DNA]</scope>
    <source>
        <strain evidence="1 2">JCM 13498</strain>
    </source>
</reference>
<dbReference type="Gene3D" id="1.10.1470.10">
    <property type="entry name" value="YjbJ"/>
    <property type="match status" value="1"/>
</dbReference>
<dbReference type="EMBL" id="BLAX01000001">
    <property type="protein sequence ID" value="GET34505.1"/>
    <property type="molecule type" value="Genomic_DNA"/>
</dbReference>
<organism evidence="1 2">
    <name type="scientific">Prolixibacter bellariivorans</name>
    <dbReference type="NCBI Taxonomy" id="314319"/>
    <lineage>
        <taxon>Bacteria</taxon>
        <taxon>Pseudomonadati</taxon>
        <taxon>Bacteroidota</taxon>
        <taxon>Bacteroidia</taxon>
        <taxon>Marinilabiliales</taxon>
        <taxon>Prolixibacteraceae</taxon>
        <taxon>Prolixibacter</taxon>
    </lineage>
</organism>
<protein>
    <recommendedName>
        <fullName evidence="3">General stress protein CsbD</fullName>
    </recommendedName>
</protein>
<dbReference type="InterPro" id="IPR036629">
    <property type="entry name" value="YjbJ_sf"/>
</dbReference>
<dbReference type="SUPFAM" id="SSF69047">
    <property type="entry name" value="Hypothetical protein YjbJ"/>
    <property type="match status" value="1"/>
</dbReference>
<dbReference type="AlphaFoldDB" id="A0A5M4B2W9"/>
<name>A0A5M4B2W9_9BACT</name>
<keyword evidence="2" id="KW-1185">Reference proteome</keyword>
<dbReference type="Proteomes" id="UP000391834">
    <property type="component" value="Unassembled WGS sequence"/>
</dbReference>
<evidence type="ECO:0000313" key="1">
    <source>
        <dbReference type="EMBL" id="GET34505.1"/>
    </source>
</evidence>
<gene>
    <name evidence="1" type="ORF">PbJCM13498_33680</name>
</gene>
<sequence>MYNNAIGYWNGKKEKIKQKFSILTDDDLNFPKGKEKEMVEMLGYKLGKTIEEIRAIITSL</sequence>
<evidence type="ECO:0000313" key="2">
    <source>
        <dbReference type="Proteomes" id="UP000391834"/>
    </source>
</evidence>
<dbReference type="OrthoDB" id="1123211at2"/>
<evidence type="ECO:0008006" key="3">
    <source>
        <dbReference type="Google" id="ProtNLM"/>
    </source>
</evidence>
<dbReference type="RefSeq" id="WP_025865830.1">
    <property type="nucleotide sequence ID" value="NZ_BLAX01000001.1"/>
</dbReference>
<proteinExistence type="predicted"/>